<evidence type="ECO:0000256" key="1">
    <source>
        <dbReference type="ARBA" id="ARBA00022574"/>
    </source>
</evidence>
<dbReference type="RefSeq" id="WP_007919787.1">
    <property type="nucleotide sequence ID" value="NZ_ADVG01000004.1"/>
</dbReference>
<dbReference type="PANTHER" id="PTHR22839:SF0">
    <property type="entry name" value="THO COMPLEX SUBUNIT 3"/>
    <property type="match status" value="1"/>
</dbReference>
<evidence type="ECO:0000313" key="4">
    <source>
        <dbReference type="EMBL" id="EFH82014.1"/>
    </source>
</evidence>
<evidence type="ECO:0000256" key="2">
    <source>
        <dbReference type="ARBA" id="ARBA00022737"/>
    </source>
</evidence>
<keyword evidence="5" id="KW-1185">Reference proteome</keyword>
<name>D6TZM4_KTERA</name>
<accession>D6TZM4</accession>
<dbReference type="GO" id="GO:0006406">
    <property type="term" value="P:mRNA export from nucleus"/>
    <property type="evidence" value="ECO:0007669"/>
    <property type="project" value="InterPro"/>
</dbReference>
<keyword evidence="3" id="KW-0472">Membrane</keyword>
<dbReference type="EMBL" id="ADVG01000004">
    <property type="protein sequence ID" value="EFH82014.1"/>
    <property type="molecule type" value="Genomic_DNA"/>
</dbReference>
<keyword evidence="1" id="KW-0853">WD repeat</keyword>
<dbReference type="InterPro" id="IPR040132">
    <property type="entry name" value="Tex1/THOC3"/>
</dbReference>
<gene>
    <name evidence="4" type="ORF">Krac_2788</name>
</gene>
<dbReference type="STRING" id="485913.Krac_2788"/>
<organism evidence="4 5">
    <name type="scientific">Ktedonobacter racemifer DSM 44963</name>
    <dbReference type="NCBI Taxonomy" id="485913"/>
    <lineage>
        <taxon>Bacteria</taxon>
        <taxon>Bacillati</taxon>
        <taxon>Chloroflexota</taxon>
        <taxon>Ktedonobacteria</taxon>
        <taxon>Ktedonobacterales</taxon>
        <taxon>Ktedonobacteraceae</taxon>
        <taxon>Ktedonobacter</taxon>
    </lineage>
</organism>
<proteinExistence type="predicted"/>
<dbReference type="Gene3D" id="2.130.10.10">
    <property type="entry name" value="YVTN repeat-like/Quinoprotein amine dehydrogenase"/>
    <property type="match status" value="2"/>
</dbReference>
<dbReference type="InterPro" id="IPR015943">
    <property type="entry name" value="WD40/YVTN_repeat-like_dom_sf"/>
</dbReference>
<evidence type="ECO:0000313" key="5">
    <source>
        <dbReference type="Proteomes" id="UP000004508"/>
    </source>
</evidence>
<dbReference type="PANTHER" id="PTHR22839">
    <property type="entry name" value="THO COMPLEX SUBUNIT 3 THO3"/>
    <property type="match status" value="1"/>
</dbReference>
<protein>
    <submittedName>
        <fullName evidence="4">WD40 repeat containing protein</fullName>
    </submittedName>
</protein>
<dbReference type="AlphaFoldDB" id="D6TZM4"/>
<keyword evidence="3" id="KW-1133">Transmembrane helix</keyword>
<comment type="caution">
    <text evidence="4">The sequence shown here is derived from an EMBL/GenBank/DDBJ whole genome shotgun (WGS) entry which is preliminary data.</text>
</comment>
<dbReference type="eggNOG" id="COG2319">
    <property type="taxonomic scope" value="Bacteria"/>
</dbReference>
<sequence>MEELHAEADEPHIKIVRPSSRRKFLTAILGSGVILGLGSPPLIHLAQNLQVAFNAKAAPSAADLDFYSCSADLNLAALTKSDHDGKLYIWNYQQQRMITLSATPLWNTSAWSFNGQYLFYQESQGDNSVSMYVWDIQTRQKVSSYANEKYGEADLVCWAPDGSKIALLSRDQNKLLLLAAQPLWPLFTLELPSAVGTFAWSPDSQKLAFIISTPEQSAWSVQIWDLQSRRKSQEIAFQGHPNSYNSQLAWSPDGNRIAAWGGGQLQIIQTKNTSSSYLLTESDHGKMCWSPNGKYLAVIDASDFMDFWTASLGSRFNVWDITQQKTIHSFNRGTAYVPEALGWSRDGKHIVVIGTFYAQENWDWM</sequence>
<keyword evidence="3" id="KW-0812">Transmembrane</keyword>
<dbReference type="Proteomes" id="UP000004508">
    <property type="component" value="Unassembled WGS sequence"/>
</dbReference>
<evidence type="ECO:0000256" key="3">
    <source>
        <dbReference type="SAM" id="Phobius"/>
    </source>
</evidence>
<feature type="transmembrane region" description="Helical" evidence="3">
    <location>
        <begin position="24"/>
        <end position="43"/>
    </location>
</feature>
<dbReference type="InParanoid" id="D6TZM4"/>
<dbReference type="OrthoDB" id="148437at2"/>
<keyword evidence="2" id="KW-0677">Repeat</keyword>
<dbReference type="SUPFAM" id="SSF82171">
    <property type="entry name" value="DPP6 N-terminal domain-like"/>
    <property type="match status" value="1"/>
</dbReference>
<reference evidence="4 5" key="1">
    <citation type="journal article" date="2011" name="Stand. Genomic Sci.">
        <title>Non-contiguous finished genome sequence and contextual data of the filamentous soil bacterium Ktedonobacter racemifer type strain (SOSP1-21).</title>
        <authorList>
            <person name="Chang Y.J."/>
            <person name="Land M."/>
            <person name="Hauser L."/>
            <person name="Chertkov O."/>
            <person name="Del Rio T.G."/>
            <person name="Nolan M."/>
            <person name="Copeland A."/>
            <person name="Tice H."/>
            <person name="Cheng J.F."/>
            <person name="Lucas S."/>
            <person name="Han C."/>
            <person name="Goodwin L."/>
            <person name="Pitluck S."/>
            <person name="Ivanova N."/>
            <person name="Ovchinikova G."/>
            <person name="Pati A."/>
            <person name="Chen A."/>
            <person name="Palaniappan K."/>
            <person name="Mavromatis K."/>
            <person name="Liolios K."/>
            <person name="Brettin T."/>
            <person name="Fiebig A."/>
            <person name="Rohde M."/>
            <person name="Abt B."/>
            <person name="Goker M."/>
            <person name="Detter J.C."/>
            <person name="Woyke T."/>
            <person name="Bristow J."/>
            <person name="Eisen J.A."/>
            <person name="Markowitz V."/>
            <person name="Hugenholtz P."/>
            <person name="Kyrpides N.C."/>
            <person name="Klenk H.P."/>
            <person name="Lapidus A."/>
        </authorList>
    </citation>
    <scope>NUCLEOTIDE SEQUENCE [LARGE SCALE GENOMIC DNA]</scope>
    <source>
        <strain evidence="5">DSM 44963</strain>
    </source>
</reference>